<keyword evidence="3" id="KW-1185">Reference proteome</keyword>
<reference evidence="2 3" key="1">
    <citation type="submission" date="2016-10" db="EMBL/GenBank/DDBJ databases">
        <authorList>
            <person name="de Groot N.N."/>
        </authorList>
    </citation>
    <scope>NUCLEOTIDE SEQUENCE [LARGE SCALE GENOMIC DNA]</scope>
    <source>
        <strain evidence="2 3">DSM 23842</strain>
    </source>
</reference>
<feature type="chain" id="PRO_5011513233" description="Beta-lactamase-inhibitor-like, PepSY-like" evidence="1">
    <location>
        <begin position="22"/>
        <end position="99"/>
    </location>
</feature>
<evidence type="ECO:0000256" key="1">
    <source>
        <dbReference type="SAM" id="SignalP"/>
    </source>
</evidence>
<gene>
    <name evidence="2" type="ORF">SAMN04487990_101109</name>
</gene>
<dbReference type="EMBL" id="FNQK01000001">
    <property type="protein sequence ID" value="SDZ73450.1"/>
    <property type="molecule type" value="Genomic_DNA"/>
</dbReference>
<name>A0A1H3VFE1_BIZPA</name>
<keyword evidence="1" id="KW-0732">Signal</keyword>
<evidence type="ECO:0000313" key="3">
    <source>
        <dbReference type="Proteomes" id="UP000198846"/>
    </source>
</evidence>
<accession>A0A1H3VFE1</accession>
<proteinExistence type="predicted"/>
<dbReference type="SUPFAM" id="SSF160574">
    <property type="entry name" value="BT0923-like"/>
    <property type="match status" value="1"/>
</dbReference>
<dbReference type="OrthoDB" id="1099258at2"/>
<dbReference type="AlphaFoldDB" id="A0A1H3VFE1"/>
<sequence>MRNLFLAAALVLGGTATYATTALPEQPVVNEITAEGFTEISADKLPEAVLTAVQKDFEGATIAKAYVNEKEQYKLELSVEGAVQTVYASKTGEWLKEVE</sequence>
<feature type="signal peptide" evidence="1">
    <location>
        <begin position="1"/>
        <end position="21"/>
    </location>
</feature>
<dbReference type="RefSeq" id="WP_092131085.1">
    <property type="nucleotide sequence ID" value="NZ_FNQK01000001.1"/>
</dbReference>
<evidence type="ECO:0008006" key="4">
    <source>
        <dbReference type="Google" id="ProtNLM"/>
    </source>
</evidence>
<evidence type="ECO:0000313" key="2">
    <source>
        <dbReference type="EMBL" id="SDZ73450.1"/>
    </source>
</evidence>
<organism evidence="2 3">
    <name type="scientific">Bizionia paragorgiae</name>
    <dbReference type="NCBI Taxonomy" id="283786"/>
    <lineage>
        <taxon>Bacteria</taxon>
        <taxon>Pseudomonadati</taxon>
        <taxon>Bacteroidota</taxon>
        <taxon>Flavobacteriia</taxon>
        <taxon>Flavobacteriales</taxon>
        <taxon>Flavobacteriaceae</taxon>
        <taxon>Bizionia</taxon>
    </lineage>
</organism>
<dbReference type="STRING" id="283786.SAMN04487990_101109"/>
<dbReference type="Proteomes" id="UP000198846">
    <property type="component" value="Unassembled WGS sequence"/>
</dbReference>
<protein>
    <recommendedName>
        <fullName evidence="4">Beta-lactamase-inhibitor-like, PepSY-like</fullName>
    </recommendedName>
</protein>